<dbReference type="PROSITE" id="PS51208">
    <property type="entry name" value="AUTOTRANSPORTER"/>
    <property type="match status" value="1"/>
</dbReference>
<feature type="non-terminal residue" evidence="2">
    <location>
        <position position="1"/>
    </location>
</feature>
<evidence type="ECO:0000313" key="3">
    <source>
        <dbReference type="Proteomes" id="UP001161160"/>
    </source>
</evidence>
<comment type="caution">
    <text evidence="2">The sequence shown here is derived from an EMBL/GenBank/DDBJ whole genome shotgun (WGS) entry which is preliminary data.</text>
</comment>
<proteinExistence type="predicted"/>
<dbReference type="SMART" id="SM00869">
    <property type="entry name" value="Autotransporter"/>
    <property type="match status" value="1"/>
</dbReference>
<dbReference type="EMBL" id="JARXYA010000019">
    <property type="protein sequence ID" value="MDH6504901.1"/>
    <property type="molecule type" value="Genomic_DNA"/>
</dbReference>
<dbReference type="Pfam" id="PF03797">
    <property type="entry name" value="Autotransporter"/>
    <property type="match status" value="1"/>
</dbReference>
<protein>
    <recommendedName>
        <fullName evidence="1">Autotransporter domain-containing protein</fullName>
    </recommendedName>
</protein>
<dbReference type="Proteomes" id="UP001161160">
    <property type="component" value="Unassembled WGS sequence"/>
</dbReference>
<name>A0AA43M9Z9_9BURK</name>
<keyword evidence="3" id="KW-1185">Reference proteome</keyword>
<dbReference type="RefSeq" id="WP_280757098.1">
    <property type="nucleotide sequence ID" value="NZ_JARXYA010000019.1"/>
</dbReference>
<gene>
    <name evidence="2" type="ORF">M2127_002230</name>
</gene>
<dbReference type="Gene3D" id="2.40.128.130">
    <property type="entry name" value="Autotransporter beta-domain"/>
    <property type="match status" value="1"/>
</dbReference>
<feature type="domain" description="Autotransporter" evidence="1">
    <location>
        <begin position="926"/>
        <end position="1204"/>
    </location>
</feature>
<dbReference type="SUPFAM" id="SSF103515">
    <property type="entry name" value="Autotransporter"/>
    <property type="match status" value="1"/>
</dbReference>
<evidence type="ECO:0000259" key="1">
    <source>
        <dbReference type="PROSITE" id="PS51208"/>
    </source>
</evidence>
<dbReference type="InterPro" id="IPR005546">
    <property type="entry name" value="Autotransporte_beta"/>
</dbReference>
<accession>A0AA43M9Z9</accession>
<organism evidence="2 3">
    <name type="scientific">Polynucleobacter sphagniphilus</name>
    <dbReference type="NCBI Taxonomy" id="1743169"/>
    <lineage>
        <taxon>Bacteria</taxon>
        <taxon>Pseudomonadati</taxon>
        <taxon>Pseudomonadota</taxon>
        <taxon>Betaproteobacteria</taxon>
        <taxon>Burkholderiales</taxon>
        <taxon>Burkholderiaceae</taxon>
        <taxon>Polynucleobacter</taxon>
    </lineage>
</organism>
<dbReference type="InterPro" id="IPR036709">
    <property type="entry name" value="Autotransporte_beta_dom_sf"/>
</dbReference>
<reference evidence="2" key="1">
    <citation type="submission" date="2023-04" db="EMBL/GenBank/DDBJ databases">
        <title>Genome Encyclopedia of Bacteria and Archaea VI: Functional Genomics of Type Strains.</title>
        <authorList>
            <person name="Whitman W."/>
        </authorList>
    </citation>
    <scope>NUCLEOTIDE SEQUENCE</scope>
    <source>
        <strain evidence="2">Enz.4-51</strain>
    </source>
</reference>
<evidence type="ECO:0000313" key="2">
    <source>
        <dbReference type="EMBL" id="MDH6504901.1"/>
    </source>
</evidence>
<dbReference type="AlphaFoldDB" id="A0AA43M9Z9"/>
<sequence>NISSNINNGGSIYGSVAGVQVQATSIAGAILNSGTIVGGVGISTDANTFIAGGITNSGLIIGESAAIINSGNLVSLTTALKINNGTVIGNISNVGQISGGQLGIGVIGSKIIGNITNSGSIYGSVAGVQVQATSIAGAILNSGTIRGNTGESIANSTVTGGISNAGLIAGSLVDGVFISNSNVASLSNTGTIVGLVNGVSVYGSNISSNINNGGSIYGSVAGVQVQTSSIVGSILNAASGTITGRTGISVSGSNLSGVVSNAGLITGIPNNGIAVANSNMTGVSNTGTISSLAKGISISGSNLTGSIANSGSIYGSAVGIAVASSSMGGAILNSGSISANMVDGVGILFVNSTSSGGISNTGSISAQTGISVAGSVITGQVVNERSGSISGGRTGIRVTNSIVYGGVSNTGYISASQHEIYVSGSTVSASVTNLITGTVSGSGTGAHVQNSTINGGISNSGLITSSDKSAVFVQDSSVIGSVINYLGGTLSGAQNGLNIDPSTITGDVINAGSIYGNPSAVIVSQSLVMGSVINSSTGTINGGTYGVSITGSTIGGGVDNNGLMFGSIAGVQVNTSSVAGALNNTATIRGGITGIAVANTGTIAGGITNSGVIAGSQYAISTTGSLGSSGINIAGTTSTLSGDVYARNTSVNIAPNASFTNSNAFNVNALNISNTGAFNFTNPGVSSSNTMNTGITAVNGVNNAGVLNVSTNTGSITGNYTQANNGAYNVAVTNTTAGSTGLLNVSGVSSLAGTLNASVTGRTYYGTGTKITVVNAGTLNGNFSTINGVGSLNGNSFTTVAGTNLLETISGNQVILVTGGNGQSTYLAATQAQNNSAASGSAAMLDTISNSPSNWQVNGSSMQDVLNKLNADGITGGSAKVSNDISQTLPVIVGASSLQAAQMVGVFNKVVQDRQDVLRGLSSGDGFIATRDFWIKGVGSFAKQGNVNNVSGYSANTGGISFGIDKEMSPRSNLGAYAAIASDNINSNSSVAPSSIKANTYLVGAYGDYKLSNTMLWNYQADVGTTNNNENRTVGFMGWTANGNYNSLNAHVGTGIKNVMPIDDKTRFIPSARIDYTNINTNSYSESGAQALNLNVSSQTYNQLLTSVGLRLDRDIAEKLTLSANVGAGYNPLNNNVQITSAFQGGGSTFVTNGLNVSPWLYNAGVGITGQIAKDVSVNVRYDVQFSPTSYTNQVIGAKVIIGF</sequence>